<feature type="domain" description="WW" evidence="8">
    <location>
        <begin position="177"/>
        <end position="210"/>
    </location>
</feature>
<protein>
    <recommendedName>
        <fullName evidence="8">WW domain-containing protein</fullName>
    </recommendedName>
</protein>
<dbReference type="PROSITE" id="PS01159">
    <property type="entry name" value="WW_DOMAIN_1"/>
    <property type="match status" value="2"/>
</dbReference>
<dbReference type="GO" id="GO:0034244">
    <property type="term" value="P:negative regulation of transcription elongation by RNA polymerase II"/>
    <property type="evidence" value="ECO:0007669"/>
    <property type="project" value="TreeGrafter"/>
</dbReference>
<keyword evidence="4" id="KW-0805">Transcription regulation</keyword>
<dbReference type="InterPro" id="IPR006942">
    <property type="entry name" value="TH1"/>
</dbReference>
<evidence type="ECO:0000256" key="7">
    <source>
        <dbReference type="SAM" id="MobiDB-lite"/>
    </source>
</evidence>
<evidence type="ECO:0000256" key="4">
    <source>
        <dbReference type="ARBA" id="ARBA00023015"/>
    </source>
</evidence>
<dbReference type="InterPro" id="IPR001202">
    <property type="entry name" value="WW_dom"/>
</dbReference>
<dbReference type="Pfam" id="PF00397">
    <property type="entry name" value="WW"/>
    <property type="match status" value="2"/>
</dbReference>
<reference evidence="9" key="1">
    <citation type="submission" date="2021-01" db="EMBL/GenBank/DDBJ databases">
        <authorList>
            <person name="Corre E."/>
            <person name="Pelletier E."/>
            <person name="Niang G."/>
            <person name="Scheremetjew M."/>
            <person name="Finn R."/>
            <person name="Kale V."/>
            <person name="Holt S."/>
            <person name="Cochrane G."/>
            <person name="Meng A."/>
            <person name="Brown T."/>
            <person name="Cohen L."/>
        </authorList>
    </citation>
    <scope>NUCLEOTIDE SEQUENCE</scope>
    <source>
        <strain evidence="9">CCMP2084</strain>
    </source>
</reference>
<evidence type="ECO:0000313" key="9">
    <source>
        <dbReference type="EMBL" id="CAD9810367.1"/>
    </source>
</evidence>
<sequence>MASSSEHMDDDEARAAAMMDDQDLQDEVGTSPSAAAAQSSPQQQQANSPPPFEWSAFLDASGRTYYYNASTEESSWEPPEEGFNPLEEEPAPANEDNADDAHIETPAKEMEDPAAANMENEQQQDEILEQESTDKPDAGEQPVPSTPEDIDGEATTVDESNATAAEEGQPVTEHTGDGASADWVAYQDDEGREYFYNAVTGETQWERPESGVVVAPTEEPIAPEEESSAMESTDTNKQPIEPTVAATGTEEEEPVEPEAMEGEGKEEEPEEEIDPVQKALENAERALKEPDAIMEPGCLDNVSDVVNGLGGSVGGQKAMQMLVSGYSGQTAVCGLFALWLADLKADGVASSTNLISSKSSSSVNVTSSVSAQRDPFVAASDATRAAAENVVHKIAMERFTKTGGDNILNLSKAEAAFLEEMIDSDEWRRLLIDLSATHKDSALLMYCLQSISKKGHHREIARRINQSDYFSVFNGMLASELSVIGKIAVSGMPGSSGIDTVVGMEGLIDDLRRTCTSTSYTYLYAIQVLHELVARAREKKFPEGPRSAGVRRAIQKWDKLREELEDTMVHPPESATSESTIQRKRRLDVALTITELHQRRRQRLMPIDDTSNGDITSNKRQHIRALSHEDTVNAAIDSAVLNLIKKHSLGIQIDEQLADQLLRSINGKRERVGGLLLEHPSSVTALLVSLFQHGPSRMRSIQTRGKCARLVGLAVLAAEQAALNSIADQKTSPAKEIQLNLDEDKLTKCLLKGSMVCEQLEHMVSFTVTEEVGEEELEKMLKEASSSSSTSIGRQLSSLAIRCPPVAQGLLLWATSLSSGSEFVASASYPTLSPSILALGRIISIHHPFTRPAVLNLVFIFLKHSSRDLSYQKTTALKEQGLRMLLWLATKGQAIAVFDTVADRLKNGGSMEIDAALLRYFFGGVVEIFGPPFSLPFIQSMGKVMLIPRCVDALRSPYFDLDNKKGLAGIVQHFHETAFSKRRQHAPKASYEDRAIVDSLVSIYCNP</sequence>
<feature type="region of interest" description="Disordered" evidence="7">
    <location>
        <begin position="1"/>
        <end position="56"/>
    </location>
</feature>
<feature type="compositionally biased region" description="Low complexity" evidence="7">
    <location>
        <begin position="31"/>
        <end position="47"/>
    </location>
</feature>
<keyword evidence="5" id="KW-0804">Transcription</keyword>
<evidence type="ECO:0000256" key="2">
    <source>
        <dbReference type="ARBA" id="ARBA00005726"/>
    </source>
</evidence>
<dbReference type="PANTHER" id="PTHR12144:SF0">
    <property type="entry name" value="NEGATIVE ELONGATION FACTOR C_D"/>
    <property type="match status" value="1"/>
</dbReference>
<feature type="compositionally biased region" description="Acidic residues" evidence="7">
    <location>
        <begin position="122"/>
        <end position="131"/>
    </location>
</feature>
<dbReference type="PANTHER" id="PTHR12144">
    <property type="entry name" value="NEGATIVE ELONGATION FACTOR D"/>
    <property type="match status" value="1"/>
</dbReference>
<proteinExistence type="inferred from homology"/>
<evidence type="ECO:0000256" key="3">
    <source>
        <dbReference type="ARBA" id="ARBA00022491"/>
    </source>
</evidence>
<name>A0A7S2XIX2_9STRA</name>
<comment type="subcellular location">
    <subcellularLocation>
        <location evidence="1">Nucleus</location>
    </subcellularLocation>
</comment>
<dbReference type="Pfam" id="PF04858">
    <property type="entry name" value="TH1"/>
    <property type="match status" value="2"/>
</dbReference>
<feature type="region of interest" description="Disordered" evidence="7">
    <location>
        <begin position="68"/>
        <end position="185"/>
    </location>
</feature>
<feature type="domain" description="WW" evidence="8">
    <location>
        <begin position="48"/>
        <end position="81"/>
    </location>
</feature>
<dbReference type="SMART" id="SM00456">
    <property type="entry name" value="WW"/>
    <property type="match status" value="2"/>
</dbReference>
<dbReference type="EMBL" id="HBHQ01003335">
    <property type="protein sequence ID" value="CAD9810367.1"/>
    <property type="molecule type" value="Transcribed_RNA"/>
</dbReference>
<dbReference type="GO" id="GO:0032021">
    <property type="term" value="C:NELF complex"/>
    <property type="evidence" value="ECO:0007669"/>
    <property type="project" value="TreeGrafter"/>
</dbReference>
<evidence type="ECO:0000259" key="8">
    <source>
        <dbReference type="PROSITE" id="PS50020"/>
    </source>
</evidence>
<accession>A0A7S2XIX2</accession>
<keyword evidence="3" id="KW-0678">Repressor</keyword>
<evidence type="ECO:0000256" key="1">
    <source>
        <dbReference type="ARBA" id="ARBA00004123"/>
    </source>
</evidence>
<organism evidence="9">
    <name type="scientific">Attheya septentrionalis</name>
    <dbReference type="NCBI Taxonomy" id="420275"/>
    <lineage>
        <taxon>Eukaryota</taxon>
        <taxon>Sar</taxon>
        <taxon>Stramenopiles</taxon>
        <taxon>Ochrophyta</taxon>
        <taxon>Bacillariophyta</taxon>
        <taxon>Coscinodiscophyceae</taxon>
        <taxon>Chaetocerotophycidae</taxon>
        <taxon>Chaetocerotales</taxon>
        <taxon>Attheyaceae</taxon>
        <taxon>Attheya</taxon>
    </lineage>
</organism>
<dbReference type="InterPro" id="IPR036020">
    <property type="entry name" value="WW_dom_sf"/>
</dbReference>
<comment type="similarity">
    <text evidence="2">Belongs to the NELF-D family.</text>
</comment>
<feature type="region of interest" description="Disordered" evidence="7">
    <location>
        <begin position="203"/>
        <end position="274"/>
    </location>
</feature>
<dbReference type="CDD" id="cd00201">
    <property type="entry name" value="WW"/>
    <property type="match status" value="1"/>
</dbReference>
<feature type="compositionally biased region" description="Acidic residues" evidence="7">
    <location>
        <begin position="74"/>
        <end position="90"/>
    </location>
</feature>
<evidence type="ECO:0000256" key="5">
    <source>
        <dbReference type="ARBA" id="ARBA00023163"/>
    </source>
</evidence>
<feature type="compositionally biased region" description="Basic and acidic residues" evidence="7">
    <location>
        <begin position="99"/>
        <end position="111"/>
    </location>
</feature>
<dbReference type="SUPFAM" id="SSF51045">
    <property type="entry name" value="WW domain"/>
    <property type="match status" value="2"/>
</dbReference>
<gene>
    <name evidence="9" type="ORF">ASEP1449_LOCUS2190</name>
</gene>
<feature type="compositionally biased region" description="Acidic residues" evidence="7">
    <location>
        <begin position="249"/>
        <end position="274"/>
    </location>
</feature>
<dbReference type="GO" id="GO:0003723">
    <property type="term" value="F:RNA binding"/>
    <property type="evidence" value="ECO:0007669"/>
    <property type="project" value="TreeGrafter"/>
</dbReference>
<dbReference type="Gene3D" id="2.20.70.10">
    <property type="match status" value="2"/>
</dbReference>
<dbReference type="PROSITE" id="PS50020">
    <property type="entry name" value="WW_DOMAIN_2"/>
    <property type="match status" value="2"/>
</dbReference>
<keyword evidence="6" id="KW-0539">Nucleus</keyword>
<evidence type="ECO:0000256" key="6">
    <source>
        <dbReference type="ARBA" id="ARBA00023242"/>
    </source>
</evidence>
<dbReference type="AlphaFoldDB" id="A0A7S2XIX2"/>